<dbReference type="PRINTS" id="PR00131">
    <property type="entry name" value="GLHYDRLASE1"/>
</dbReference>
<dbReference type="FunFam" id="3.20.20.80:FF:000004">
    <property type="entry name" value="Beta-glucosidase 6-phospho-beta-glucosidase"/>
    <property type="match status" value="1"/>
</dbReference>
<dbReference type="PANTHER" id="PTHR10353">
    <property type="entry name" value="GLYCOSYL HYDROLASE"/>
    <property type="match status" value="1"/>
</dbReference>
<dbReference type="Gene3D" id="3.20.20.80">
    <property type="entry name" value="Glycosidases"/>
    <property type="match status" value="1"/>
</dbReference>
<comment type="similarity">
    <text evidence="1 5">Belongs to the glycosyl hydrolase 1 family.</text>
</comment>
<protein>
    <submittedName>
        <fullName evidence="7">Glycosyl hydrolase family protein</fullName>
    </submittedName>
</protein>
<evidence type="ECO:0000256" key="2">
    <source>
        <dbReference type="ARBA" id="ARBA00022801"/>
    </source>
</evidence>
<evidence type="ECO:0000256" key="3">
    <source>
        <dbReference type="ARBA" id="ARBA00023295"/>
    </source>
</evidence>
<name>A0A437K6L6_9BACI</name>
<dbReference type="InterPro" id="IPR033132">
    <property type="entry name" value="GH_1_N_CS"/>
</dbReference>
<dbReference type="EMBL" id="RZTZ01000011">
    <property type="protein sequence ID" value="RVT58872.1"/>
    <property type="molecule type" value="Genomic_DNA"/>
</dbReference>
<dbReference type="InterPro" id="IPR001360">
    <property type="entry name" value="Glyco_hydro_1"/>
</dbReference>
<dbReference type="GO" id="GO:0008422">
    <property type="term" value="F:beta-glucosidase activity"/>
    <property type="evidence" value="ECO:0007669"/>
    <property type="project" value="TreeGrafter"/>
</dbReference>
<keyword evidence="2 6" id="KW-0378">Hydrolase</keyword>
<dbReference type="GO" id="GO:0005829">
    <property type="term" value="C:cytosol"/>
    <property type="evidence" value="ECO:0007669"/>
    <property type="project" value="TreeGrafter"/>
</dbReference>
<dbReference type="PROSITE" id="PS00572">
    <property type="entry name" value="GLYCOSYL_HYDROL_F1_1"/>
    <property type="match status" value="1"/>
</dbReference>
<organism evidence="7 8">
    <name type="scientific">Niallia taxi</name>
    <dbReference type="NCBI Taxonomy" id="2499688"/>
    <lineage>
        <taxon>Bacteria</taxon>
        <taxon>Bacillati</taxon>
        <taxon>Bacillota</taxon>
        <taxon>Bacilli</taxon>
        <taxon>Bacillales</taxon>
        <taxon>Bacillaceae</taxon>
        <taxon>Niallia</taxon>
    </lineage>
</organism>
<evidence type="ECO:0000256" key="5">
    <source>
        <dbReference type="RuleBase" id="RU003690"/>
    </source>
</evidence>
<dbReference type="RefSeq" id="WP_127740519.1">
    <property type="nucleotide sequence ID" value="NZ_RZTZ01000011.1"/>
</dbReference>
<dbReference type="InterPro" id="IPR017853">
    <property type="entry name" value="GH"/>
</dbReference>
<evidence type="ECO:0000313" key="7">
    <source>
        <dbReference type="EMBL" id="RVT58872.1"/>
    </source>
</evidence>
<gene>
    <name evidence="7" type="ORF">EM808_21185</name>
</gene>
<dbReference type="GO" id="GO:0016052">
    <property type="term" value="P:carbohydrate catabolic process"/>
    <property type="evidence" value="ECO:0007669"/>
    <property type="project" value="TreeGrafter"/>
</dbReference>
<comment type="caution">
    <text evidence="7">The sequence shown here is derived from an EMBL/GenBank/DDBJ whole genome shotgun (WGS) entry which is preliminary data.</text>
</comment>
<feature type="active site" description="Nucleophile" evidence="4">
    <location>
        <position position="368"/>
    </location>
</feature>
<dbReference type="PANTHER" id="PTHR10353:SF122">
    <property type="entry name" value="6-PHOSPHO-BETA-GLUCOSIDASE ASCB-RELATED"/>
    <property type="match status" value="1"/>
</dbReference>
<keyword evidence="8" id="KW-1185">Reference proteome</keyword>
<sequence length="479" mass="54573">MSKFPEGFLWGGAIAANQAEGAYLEDGKGLSVSDILPVGKNRFDDLKLEVRDGVFYPSHEAIDFYHTYKEDIALLAEIGLKCFRTSIAWSRIFPNGDEQEPNEKGLAFYEDMFQTLKSYNIEPVITLSHFETPLHLVKAYGGWKNRKLISFFERYCEVVFNRYKGLVKYWMTFNEINHTHTLPLLGAGLHIGDVDEKEKLEDMYHASHHMFVASAKAVLIGHQVDNENQIGCMLSLSPVYPATCNPEDIFAANELRRRSLFYSDVQLRGEYPAYFNRIVEEHELNLTIPSEDLAVIKEGVCDYLGFSFYRSSLHEAGMKILGNTGGIIGKKNPYLQETPWGWPIDPLALRYVCNELTDRYQKPLFIVENGIGLHDKVVDGKIDDRDRMVYLKDHVEMMAEAIKDGCNIIGYTWWGPIDIVSAGTGEMEKRYGFIYVDKQNDGSGSMKRLKKESFHYYKKIIETNGASLELPAADEKGQI</sequence>
<evidence type="ECO:0000256" key="4">
    <source>
        <dbReference type="PROSITE-ProRule" id="PRU10055"/>
    </source>
</evidence>
<reference evidence="7 8" key="1">
    <citation type="submission" date="2019-01" db="EMBL/GenBank/DDBJ databases">
        <title>Bacillus sp. M5HDSG1-1, whole genome shotgun sequence.</title>
        <authorList>
            <person name="Tuo L."/>
        </authorList>
    </citation>
    <scope>NUCLEOTIDE SEQUENCE [LARGE SCALE GENOMIC DNA]</scope>
    <source>
        <strain evidence="7 8">M5HDSG1-1</strain>
    </source>
</reference>
<evidence type="ECO:0000256" key="1">
    <source>
        <dbReference type="ARBA" id="ARBA00010838"/>
    </source>
</evidence>
<dbReference type="Pfam" id="PF00232">
    <property type="entry name" value="Glyco_hydro_1"/>
    <property type="match status" value="1"/>
</dbReference>
<dbReference type="Proteomes" id="UP000288024">
    <property type="component" value="Unassembled WGS sequence"/>
</dbReference>
<proteinExistence type="inferred from homology"/>
<accession>A0A437K6L6</accession>
<dbReference type="PROSITE" id="PS00653">
    <property type="entry name" value="GLYCOSYL_HYDROL_F1_2"/>
    <property type="match status" value="1"/>
</dbReference>
<dbReference type="AlphaFoldDB" id="A0A437K6L6"/>
<keyword evidence="3 6" id="KW-0326">Glycosidase</keyword>
<dbReference type="InterPro" id="IPR018120">
    <property type="entry name" value="Glyco_hydro_1_AS"/>
</dbReference>
<evidence type="ECO:0000256" key="6">
    <source>
        <dbReference type="RuleBase" id="RU004468"/>
    </source>
</evidence>
<dbReference type="SUPFAM" id="SSF51445">
    <property type="entry name" value="(Trans)glycosidases"/>
    <property type="match status" value="1"/>
</dbReference>
<evidence type="ECO:0000313" key="8">
    <source>
        <dbReference type="Proteomes" id="UP000288024"/>
    </source>
</evidence>